<dbReference type="EMBL" id="LWAE01000019">
    <property type="protein sequence ID" value="KZL88428.1"/>
    <property type="molecule type" value="Genomic_DNA"/>
</dbReference>
<evidence type="ECO:0000313" key="1">
    <source>
        <dbReference type="EMBL" id="KZL88428.1"/>
    </source>
</evidence>
<organism evidence="1 2">
    <name type="scientific">Clostridium magnum DSM 2767</name>
    <dbReference type="NCBI Taxonomy" id="1121326"/>
    <lineage>
        <taxon>Bacteria</taxon>
        <taxon>Bacillati</taxon>
        <taxon>Bacillota</taxon>
        <taxon>Clostridia</taxon>
        <taxon>Eubacteriales</taxon>
        <taxon>Clostridiaceae</taxon>
        <taxon>Clostridium</taxon>
    </lineage>
</organism>
<evidence type="ECO:0000313" key="2">
    <source>
        <dbReference type="Proteomes" id="UP000076603"/>
    </source>
</evidence>
<protein>
    <submittedName>
        <fullName evidence="1">Uncharacterized protein</fullName>
    </submittedName>
</protein>
<dbReference type="Proteomes" id="UP000076603">
    <property type="component" value="Unassembled WGS sequence"/>
</dbReference>
<sequence>MKKLVVKTSTKKPSKKNTDKYLSCVGKNF</sequence>
<keyword evidence="2" id="KW-1185">Reference proteome</keyword>
<comment type="caution">
    <text evidence="1">The sequence shown here is derived from an EMBL/GenBank/DDBJ whole genome shotgun (WGS) entry which is preliminary data.</text>
</comment>
<accession>A0A161WPG4</accession>
<reference evidence="1 2" key="1">
    <citation type="submission" date="2016-04" db="EMBL/GenBank/DDBJ databases">
        <title>Genome sequence of Clostridium magnum DSM 2767.</title>
        <authorList>
            <person name="Poehlein A."/>
            <person name="Uhlig R."/>
            <person name="Fischer R."/>
            <person name="Bahl H."/>
            <person name="Daniel R."/>
        </authorList>
    </citation>
    <scope>NUCLEOTIDE SEQUENCE [LARGE SCALE GENOMIC DNA]</scope>
    <source>
        <strain evidence="1 2">DSM 2767</strain>
    </source>
</reference>
<proteinExistence type="predicted"/>
<name>A0A161WPG4_9CLOT</name>
<gene>
    <name evidence="1" type="ORF">CLMAG_62890</name>
</gene>
<dbReference type="AlphaFoldDB" id="A0A161WPG4"/>
<dbReference type="PATRIC" id="fig|1121326.3.peg.6358"/>